<dbReference type="AlphaFoldDB" id="A0AAE0NCC2"/>
<reference evidence="3" key="1">
    <citation type="journal article" date="2023" name="Mol. Phylogenet. Evol.">
        <title>Genome-scale phylogeny and comparative genomics of the fungal order Sordariales.</title>
        <authorList>
            <person name="Hensen N."/>
            <person name="Bonometti L."/>
            <person name="Westerberg I."/>
            <person name="Brannstrom I.O."/>
            <person name="Guillou S."/>
            <person name="Cros-Aarteil S."/>
            <person name="Calhoun S."/>
            <person name="Haridas S."/>
            <person name="Kuo A."/>
            <person name="Mondo S."/>
            <person name="Pangilinan J."/>
            <person name="Riley R."/>
            <person name="LaButti K."/>
            <person name="Andreopoulos B."/>
            <person name="Lipzen A."/>
            <person name="Chen C."/>
            <person name="Yan M."/>
            <person name="Daum C."/>
            <person name="Ng V."/>
            <person name="Clum A."/>
            <person name="Steindorff A."/>
            <person name="Ohm R.A."/>
            <person name="Martin F."/>
            <person name="Silar P."/>
            <person name="Natvig D.O."/>
            <person name="Lalanne C."/>
            <person name="Gautier V."/>
            <person name="Ament-Velasquez S.L."/>
            <person name="Kruys A."/>
            <person name="Hutchinson M.I."/>
            <person name="Powell A.J."/>
            <person name="Barry K."/>
            <person name="Miller A.N."/>
            <person name="Grigoriev I.V."/>
            <person name="Debuchy R."/>
            <person name="Gladieux P."/>
            <person name="Hiltunen Thoren M."/>
            <person name="Johannesson H."/>
        </authorList>
    </citation>
    <scope>NUCLEOTIDE SEQUENCE</scope>
    <source>
        <strain evidence="3">CBS 232.78</strain>
    </source>
</reference>
<dbReference type="Proteomes" id="UP001285441">
    <property type="component" value="Unassembled WGS sequence"/>
</dbReference>
<dbReference type="EMBL" id="JAULSW010000006">
    <property type="protein sequence ID" value="KAK3378225.1"/>
    <property type="molecule type" value="Genomic_DNA"/>
</dbReference>
<evidence type="ECO:0000259" key="2">
    <source>
        <dbReference type="Pfam" id="PF20237"/>
    </source>
</evidence>
<accession>A0AAE0NCC2</accession>
<keyword evidence="1" id="KW-0472">Membrane</keyword>
<evidence type="ECO:0000313" key="3">
    <source>
        <dbReference type="EMBL" id="KAK3378225.1"/>
    </source>
</evidence>
<gene>
    <name evidence="3" type="ORF">B0H63DRAFT_240927</name>
</gene>
<dbReference type="Pfam" id="PF20237">
    <property type="entry name" value="DUF6594"/>
    <property type="match status" value="1"/>
</dbReference>
<protein>
    <recommendedName>
        <fullName evidence="2">DUF6594 domain-containing protein</fullName>
    </recommendedName>
</protein>
<dbReference type="InterPro" id="IPR046529">
    <property type="entry name" value="DUF6594"/>
</dbReference>
<feature type="transmembrane region" description="Helical" evidence="1">
    <location>
        <begin position="229"/>
        <end position="249"/>
    </location>
</feature>
<organism evidence="3 4">
    <name type="scientific">Podospora didyma</name>
    <dbReference type="NCBI Taxonomy" id="330526"/>
    <lineage>
        <taxon>Eukaryota</taxon>
        <taxon>Fungi</taxon>
        <taxon>Dikarya</taxon>
        <taxon>Ascomycota</taxon>
        <taxon>Pezizomycotina</taxon>
        <taxon>Sordariomycetes</taxon>
        <taxon>Sordariomycetidae</taxon>
        <taxon>Sordariales</taxon>
        <taxon>Podosporaceae</taxon>
        <taxon>Podospora</taxon>
    </lineage>
</organism>
<keyword evidence="1" id="KW-0812">Transmembrane</keyword>
<comment type="caution">
    <text evidence="3">The sequence shown here is derived from an EMBL/GenBank/DDBJ whole genome shotgun (WGS) entry which is preliminary data.</text>
</comment>
<feature type="transmembrane region" description="Helical" evidence="1">
    <location>
        <begin position="255"/>
        <end position="274"/>
    </location>
</feature>
<sequence>MPNFAPSIDAEERGIPDDDRFVDQFMAPNKCRYFDQYHELPLGWPRQAGIDEQFPSEAIFHSFSYSLLILLRDAEMRAAFLQSKLFEFHAQNKDLRGLNRHQTRLPGQPVDEDDEYKKLLDEQYEALTRYDTLVFQYRQMKQLHPVPRPQFRDTFRHMVAGRMFNREVYDVWMASPDEFVSIDEPLRSCMINIFYSAFGKWLMAKFASKGNEEQSCFPRHSVIIGIGRAFHVLVIVPLVAVPLGILFLYEMTLASSLGLILGCTVLFSCVMMAATQKAEAKETVLVICAYIAVLGGISAQLASANTRSC</sequence>
<feature type="domain" description="DUF6594" evidence="2">
    <location>
        <begin position="44"/>
        <end position="294"/>
    </location>
</feature>
<evidence type="ECO:0000313" key="4">
    <source>
        <dbReference type="Proteomes" id="UP001285441"/>
    </source>
</evidence>
<evidence type="ECO:0000256" key="1">
    <source>
        <dbReference type="SAM" id="Phobius"/>
    </source>
</evidence>
<feature type="transmembrane region" description="Helical" evidence="1">
    <location>
        <begin position="283"/>
        <end position="302"/>
    </location>
</feature>
<keyword evidence="4" id="KW-1185">Reference proteome</keyword>
<keyword evidence="1" id="KW-1133">Transmembrane helix</keyword>
<proteinExistence type="predicted"/>
<name>A0AAE0NCC2_9PEZI</name>
<reference evidence="3" key="2">
    <citation type="submission" date="2023-06" db="EMBL/GenBank/DDBJ databases">
        <authorList>
            <consortium name="Lawrence Berkeley National Laboratory"/>
            <person name="Haridas S."/>
            <person name="Hensen N."/>
            <person name="Bonometti L."/>
            <person name="Westerberg I."/>
            <person name="Brannstrom I.O."/>
            <person name="Guillou S."/>
            <person name="Cros-Aarteil S."/>
            <person name="Calhoun S."/>
            <person name="Kuo A."/>
            <person name="Mondo S."/>
            <person name="Pangilinan J."/>
            <person name="Riley R."/>
            <person name="LaButti K."/>
            <person name="Andreopoulos B."/>
            <person name="Lipzen A."/>
            <person name="Chen C."/>
            <person name="Yanf M."/>
            <person name="Daum C."/>
            <person name="Ng V."/>
            <person name="Clum A."/>
            <person name="Steindorff A."/>
            <person name="Ohm R."/>
            <person name="Martin F."/>
            <person name="Silar P."/>
            <person name="Natvig D."/>
            <person name="Lalanne C."/>
            <person name="Gautier V."/>
            <person name="Ament-velasquez S.L."/>
            <person name="Kruys A."/>
            <person name="Hutchinson M.I."/>
            <person name="Powell A.J."/>
            <person name="Barry K."/>
            <person name="Miller A.N."/>
            <person name="Grigoriev I.V."/>
            <person name="Debuchy R."/>
            <person name="Gladieux P."/>
            <person name="Thoren M.H."/>
            <person name="Johannesson H."/>
        </authorList>
    </citation>
    <scope>NUCLEOTIDE SEQUENCE</scope>
    <source>
        <strain evidence="3">CBS 232.78</strain>
    </source>
</reference>